<dbReference type="AlphaFoldDB" id="A0A3S0R4P8"/>
<evidence type="ECO:0000313" key="2">
    <source>
        <dbReference type="EMBL" id="RUA22154.1"/>
    </source>
</evidence>
<protein>
    <submittedName>
        <fullName evidence="2">Uncharacterized protein</fullName>
    </submittedName>
</protein>
<evidence type="ECO:0000256" key="1">
    <source>
        <dbReference type="SAM" id="MobiDB-lite"/>
    </source>
</evidence>
<feature type="region of interest" description="Disordered" evidence="1">
    <location>
        <begin position="40"/>
        <end position="76"/>
    </location>
</feature>
<accession>A0A3S0R4P8</accession>
<comment type="caution">
    <text evidence="2">The sequence shown here is derived from an EMBL/GenBank/DDBJ whole genome shotgun (WGS) entry which is preliminary data.</text>
</comment>
<organism evidence="2">
    <name type="scientific">Billgrantia gudaonensis</name>
    <dbReference type="NCBI Taxonomy" id="376427"/>
    <lineage>
        <taxon>Bacteria</taxon>
        <taxon>Pseudomonadati</taxon>
        <taxon>Pseudomonadota</taxon>
        <taxon>Gammaproteobacteria</taxon>
        <taxon>Oceanospirillales</taxon>
        <taxon>Halomonadaceae</taxon>
        <taxon>Billgrantia</taxon>
    </lineage>
</organism>
<sequence length="76" mass="8406">MTVHAPMIRHVTAKGDPEDSGMPFREFAVAWLRCEQDLDLAPSASNSTSTSWSPRSTKKARSRQAVERLVANGHNL</sequence>
<proteinExistence type="predicted"/>
<reference evidence="2" key="1">
    <citation type="submission" date="2018-12" db="EMBL/GenBank/DDBJ databases">
        <authorList>
            <person name="Jadhav K."/>
            <person name="Kushwaha B."/>
            <person name="Jadhav I."/>
        </authorList>
    </citation>
    <scope>NUCLEOTIDE SEQUENCE [LARGE SCALE GENOMIC DNA]</scope>
    <source>
        <strain evidence="2">SBS 10</strain>
    </source>
</reference>
<feature type="compositionally biased region" description="Low complexity" evidence="1">
    <location>
        <begin position="43"/>
        <end position="55"/>
    </location>
</feature>
<gene>
    <name evidence="2" type="ORF">DSL92_07470</name>
</gene>
<dbReference type="EMBL" id="RXHI01000023">
    <property type="protein sequence ID" value="RUA22154.1"/>
    <property type="molecule type" value="Genomic_DNA"/>
</dbReference>
<name>A0A3S0R4P8_9GAMM</name>